<organism evidence="4 5">
    <name type="scientific">Galdieria yellowstonensis</name>
    <dbReference type="NCBI Taxonomy" id="3028027"/>
    <lineage>
        <taxon>Eukaryota</taxon>
        <taxon>Rhodophyta</taxon>
        <taxon>Bangiophyceae</taxon>
        <taxon>Galdieriales</taxon>
        <taxon>Galdieriaceae</taxon>
        <taxon>Galdieria</taxon>
    </lineage>
</organism>
<dbReference type="Pfam" id="PF09353">
    <property type="entry name" value="DUF1995"/>
    <property type="match status" value="1"/>
</dbReference>
<dbReference type="InterPro" id="IPR029071">
    <property type="entry name" value="Ubiquitin-like_domsf"/>
</dbReference>
<evidence type="ECO:0000256" key="2">
    <source>
        <dbReference type="SAM" id="MobiDB-lite"/>
    </source>
</evidence>
<dbReference type="PANTHER" id="PTHR35509">
    <property type="entry name" value="DOMAIN PROTEIN, PUTATIVE (DUF1995)-RELATED"/>
    <property type="match status" value="1"/>
</dbReference>
<feature type="region of interest" description="Disordered" evidence="2">
    <location>
        <begin position="936"/>
        <end position="958"/>
    </location>
</feature>
<proteinExistence type="predicted"/>
<evidence type="ECO:0000313" key="5">
    <source>
        <dbReference type="Proteomes" id="UP001300502"/>
    </source>
</evidence>
<dbReference type="SUPFAM" id="SSF54236">
    <property type="entry name" value="Ubiquitin-like"/>
    <property type="match status" value="1"/>
</dbReference>
<dbReference type="InterPro" id="IPR000626">
    <property type="entry name" value="Ubiquitin-like_dom"/>
</dbReference>
<dbReference type="CDD" id="cd17039">
    <property type="entry name" value="Ubl_ubiquitin_like"/>
    <property type="match status" value="1"/>
</dbReference>
<evidence type="ECO:0000256" key="1">
    <source>
        <dbReference type="SAM" id="Coils"/>
    </source>
</evidence>
<comment type="caution">
    <text evidence="4">The sequence shown here is derived from an EMBL/GenBank/DDBJ whole genome shotgun (WGS) entry which is preliminary data.</text>
</comment>
<feature type="compositionally biased region" description="Polar residues" evidence="2">
    <location>
        <begin position="1012"/>
        <end position="1027"/>
    </location>
</feature>
<feature type="region of interest" description="Disordered" evidence="2">
    <location>
        <begin position="345"/>
        <end position="368"/>
    </location>
</feature>
<reference evidence="4 5" key="1">
    <citation type="submission" date="2022-07" db="EMBL/GenBank/DDBJ databases">
        <title>Genome-wide signatures of adaptation to extreme environments.</title>
        <authorList>
            <person name="Cho C.H."/>
            <person name="Yoon H.S."/>
        </authorList>
    </citation>
    <scope>NUCLEOTIDE SEQUENCE [LARGE SCALE GENOMIC DNA]</scope>
    <source>
        <strain evidence="4 5">108.79 E11</strain>
    </source>
</reference>
<accession>A0AAV9I9L1</accession>
<name>A0AAV9I9L1_9RHOD</name>
<dbReference type="InterPro" id="IPR053021">
    <property type="entry name" value="Chloroplast_ADK"/>
</dbReference>
<feature type="compositionally biased region" description="Low complexity" evidence="2">
    <location>
        <begin position="944"/>
        <end position="954"/>
    </location>
</feature>
<sequence>MQDGRNSNKLASSVPDSLTCLSENSYSALTAALEAGYRRLLIDVDLQQGDPTYTNLNSAVPFLRELVKVIEERENLTNTTLLFPDEGSAAFARKDWNFSDCSFSSFSSYSGKDSNRGWLIMICPSAVDVEAMEKIVDKESPFLNKDARPVILVNPNLVDMGATGLGFNARQLRQRLLSTFESIYFLRVYSAGVVVRQYPFEWSIWLEITNEDENTSSDSPYRLLDCFQTKPSDDTIQQIFRNSAQKTTKANNNLLCGIRQFVEMSSASSFSIRVKTLDSTEYEVSVTNDTTVLELKRRLEELTGVSSERQRIIFRGRVLSDERNLGDYKIEQGNALHLVSRPVTTGMEDTSRTENSNVSSNEPPPQGMGITRGASVFIGSMNIPVGADEVSGVAGSIIQSIQQMLRFAQSRSQFPGQTQQPQNIEQILRNTFLSARQIYQQLQQQISHTTQSTDTAFTQELPSDMGGAYVVILQGLLNSCRLLEQFLESAIANLESQRMNANQTENIRASSSRVTTVLSLFFQLLQQILGSSRVFAEMNPPTNTNNEHRGETNVPPPQQQQQQQQQMLQNMLQSFAPQITNMVQQIFSSSSNGASAQGFIHVGNLGTPMNVNTSNQSTSHSGSNEFVAQTSAQTTNTTTENTQADTGFFMNLVNQLLSSIQQSLAASRVNPQLVSQGPNSDMGLPSVGSVLQSFLSRDEAEEASILERIIGIVGEHLSFVDLIGLSQGNTSCIRRIRRPVRQQLLTQIFHEGQDLSAQIRDVANRIVDNEISPELENFSNLPSIRERLVDTDIRSKLLPILRKHLENLFHYLLEIDVYSDEDFETICRSWSYQVAGETTYNLATMMRNGRSDALESLREYISTRATETFGTQLGAIAAVGSVAIVRFATEAYDQWELQNASQPATVDEGPQQMEVTTQVIGQEELRAAADELLAEMEEDSNQTSSSRGMEASSSETDAQSRLLENFRQSVAQSVPSQVVDDWTSRIRRDLNHLKNIKRKPLSKAYRRGYSDSEVQQSTTELPDSLSSEDSHKFAKQLLREAMQEAQVSNENMEQILAHFDREHLGELYSEELIRSFSSRVWGDPDCQEERFPFVCRELSKRKR</sequence>
<feature type="region of interest" description="Disordered" evidence="2">
    <location>
        <begin position="1006"/>
        <end position="1028"/>
    </location>
</feature>
<feature type="coiled-coil region" evidence="1">
    <location>
        <begin position="1035"/>
        <end position="1062"/>
    </location>
</feature>
<dbReference type="PROSITE" id="PS50053">
    <property type="entry name" value="UBIQUITIN_2"/>
    <property type="match status" value="1"/>
</dbReference>
<dbReference type="Proteomes" id="UP001300502">
    <property type="component" value="Unassembled WGS sequence"/>
</dbReference>
<dbReference type="Pfam" id="PF00240">
    <property type="entry name" value="ubiquitin"/>
    <property type="match status" value="1"/>
</dbReference>
<feature type="domain" description="Ubiquitin-like" evidence="3">
    <location>
        <begin position="270"/>
        <end position="341"/>
    </location>
</feature>
<dbReference type="AlphaFoldDB" id="A0AAV9I9L1"/>
<feature type="region of interest" description="Disordered" evidence="2">
    <location>
        <begin position="537"/>
        <end position="567"/>
    </location>
</feature>
<evidence type="ECO:0000259" key="3">
    <source>
        <dbReference type="PROSITE" id="PS50053"/>
    </source>
</evidence>
<keyword evidence="1" id="KW-0175">Coiled coil</keyword>
<dbReference type="EMBL" id="JANCYU010000021">
    <property type="protein sequence ID" value="KAK4524012.1"/>
    <property type="molecule type" value="Genomic_DNA"/>
</dbReference>
<dbReference type="Gene3D" id="3.10.20.90">
    <property type="entry name" value="Phosphatidylinositol 3-kinase Catalytic Subunit, Chain A, domain 1"/>
    <property type="match status" value="1"/>
</dbReference>
<protein>
    <recommendedName>
        <fullName evidence="3">Ubiquitin-like domain-containing protein</fullName>
    </recommendedName>
</protein>
<dbReference type="PANTHER" id="PTHR35509:SF1">
    <property type="entry name" value="DOMAIN PROTEIN, PUTATIVE (DUF1995)-RELATED"/>
    <property type="match status" value="1"/>
</dbReference>
<dbReference type="SMART" id="SM00213">
    <property type="entry name" value="UBQ"/>
    <property type="match status" value="1"/>
</dbReference>
<evidence type="ECO:0000313" key="4">
    <source>
        <dbReference type="EMBL" id="KAK4524012.1"/>
    </source>
</evidence>
<keyword evidence="5" id="KW-1185">Reference proteome</keyword>
<dbReference type="InterPro" id="IPR018962">
    <property type="entry name" value="DUF1995"/>
</dbReference>
<gene>
    <name evidence="4" type="ORF">GAYE_SCF01G1911</name>
</gene>